<proteinExistence type="predicted"/>
<keyword evidence="2" id="KW-1185">Reference proteome</keyword>
<dbReference type="RefSeq" id="WP_168113816.1">
    <property type="nucleotide sequence ID" value="NZ_BOON01000043.1"/>
</dbReference>
<evidence type="ECO:0000313" key="1">
    <source>
        <dbReference type="EMBL" id="GII24853.1"/>
    </source>
</evidence>
<name>A0A8J3TE95_9ACTN</name>
<comment type="caution">
    <text evidence="1">The sequence shown here is derived from an EMBL/GenBank/DDBJ whole genome shotgun (WGS) entry which is preliminary data.</text>
</comment>
<gene>
    <name evidence="1" type="ORF">Pme01_44500</name>
</gene>
<dbReference type="EMBL" id="BOON01000043">
    <property type="protein sequence ID" value="GII24853.1"/>
    <property type="molecule type" value="Genomic_DNA"/>
</dbReference>
<protein>
    <submittedName>
        <fullName evidence="1">Uncharacterized protein</fullName>
    </submittedName>
</protein>
<sequence length="55" mass="5850">MHGAAVLALAGELCSSTVRTVEPEMTRLLAGDRAVQVVDLAEVGRPTGWKIRCDV</sequence>
<evidence type="ECO:0000313" key="2">
    <source>
        <dbReference type="Proteomes" id="UP000599074"/>
    </source>
</evidence>
<organism evidence="1 2">
    <name type="scientific">Planosporangium mesophilum</name>
    <dbReference type="NCBI Taxonomy" id="689768"/>
    <lineage>
        <taxon>Bacteria</taxon>
        <taxon>Bacillati</taxon>
        <taxon>Actinomycetota</taxon>
        <taxon>Actinomycetes</taxon>
        <taxon>Micromonosporales</taxon>
        <taxon>Micromonosporaceae</taxon>
        <taxon>Planosporangium</taxon>
    </lineage>
</organism>
<accession>A0A8J3TE95</accession>
<reference evidence="1" key="1">
    <citation type="submission" date="2021-01" db="EMBL/GenBank/DDBJ databases">
        <title>Whole genome shotgun sequence of Planosporangium mesophilum NBRC 109066.</title>
        <authorList>
            <person name="Komaki H."/>
            <person name="Tamura T."/>
        </authorList>
    </citation>
    <scope>NUCLEOTIDE SEQUENCE</scope>
    <source>
        <strain evidence="1">NBRC 109066</strain>
    </source>
</reference>
<dbReference type="AlphaFoldDB" id="A0A8J3TE95"/>
<dbReference type="Proteomes" id="UP000599074">
    <property type="component" value="Unassembled WGS sequence"/>
</dbReference>